<dbReference type="GO" id="GO:0016616">
    <property type="term" value="F:oxidoreductase activity, acting on the CH-OH group of donors, NAD or NADP as acceptor"/>
    <property type="evidence" value="ECO:0007669"/>
    <property type="project" value="InterPro"/>
</dbReference>
<dbReference type="RefSeq" id="WP_011771056.1">
    <property type="nucleotide sequence ID" value="NC_008709.1"/>
</dbReference>
<dbReference type="Gene3D" id="3.40.50.720">
    <property type="entry name" value="NAD(P)-binding Rossmann-like Domain"/>
    <property type="match status" value="2"/>
</dbReference>
<accession>A1SYD6</accession>
<dbReference type="Proteomes" id="UP000000639">
    <property type="component" value="Chromosome"/>
</dbReference>
<dbReference type="InterPro" id="IPR006139">
    <property type="entry name" value="D-isomer_2_OHA_DH_cat_dom"/>
</dbReference>
<protein>
    <submittedName>
        <fullName evidence="7">D-isomer specific 2-hydroxyacid dehydrogenase, NAD-binding protein</fullName>
    </submittedName>
</protein>
<dbReference type="GO" id="GO:0051287">
    <property type="term" value="F:NAD binding"/>
    <property type="evidence" value="ECO:0007669"/>
    <property type="project" value="InterPro"/>
</dbReference>
<evidence type="ECO:0000259" key="6">
    <source>
        <dbReference type="Pfam" id="PF02826"/>
    </source>
</evidence>
<dbReference type="PROSITE" id="PS00670">
    <property type="entry name" value="D_2_HYDROXYACID_DH_2"/>
    <property type="match status" value="1"/>
</dbReference>
<proteinExistence type="inferred from homology"/>
<dbReference type="KEGG" id="pin:Ping_2794"/>
<evidence type="ECO:0000256" key="1">
    <source>
        <dbReference type="ARBA" id="ARBA00005854"/>
    </source>
</evidence>
<dbReference type="NCBIfam" id="NF006263">
    <property type="entry name" value="PRK08410.1"/>
    <property type="match status" value="1"/>
</dbReference>
<sequence>MKIVLLDAETLSDSDLSPFENLGDFISYPLTSKEQRLLHIGDRNVIITNKVVIDQEIIAANPQLKLICIAATGMNNVDLIAAEKAGIMVKNVSGYSTESVAQSTFSMLFQLIHQSRYYDHYTQSKEWCNSPTFTHLSKPFGEIKGKRWGIIGMGEIGRRVAEIASVFGCELCYFSASGKNNQQDYPQVDLATLLSTCDIISIHAPLNEHTHNLIDKQALKKLKAGAVLLNMGRGGIVNEDAMAEALDQSDIYHGTDVLEIEPMIQDHPYLSVQAKERLVMTPHTAWASQEARTKLINMIVDNIKSANF</sequence>
<gene>
    <name evidence="7" type="ordered locus">Ping_2794</name>
</gene>
<evidence type="ECO:0000256" key="2">
    <source>
        <dbReference type="ARBA" id="ARBA00023002"/>
    </source>
</evidence>
<evidence type="ECO:0000256" key="4">
    <source>
        <dbReference type="RuleBase" id="RU003719"/>
    </source>
</evidence>
<dbReference type="Pfam" id="PF00389">
    <property type="entry name" value="2-Hacid_dh"/>
    <property type="match status" value="1"/>
</dbReference>
<evidence type="ECO:0000313" key="7">
    <source>
        <dbReference type="EMBL" id="ABM04501.1"/>
    </source>
</evidence>
<dbReference type="PANTHER" id="PTHR43761:SF1">
    <property type="entry name" value="D-ISOMER SPECIFIC 2-HYDROXYACID DEHYDROGENASE CATALYTIC DOMAIN-CONTAINING PROTEIN-RELATED"/>
    <property type="match status" value="1"/>
</dbReference>
<dbReference type="InterPro" id="IPR050418">
    <property type="entry name" value="D-iso_2-hydroxyacid_DH_PdxB"/>
</dbReference>
<dbReference type="HOGENOM" id="CLU_019796_1_3_6"/>
<dbReference type="PROSITE" id="PS00671">
    <property type="entry name" value="D_2_HYDROXYACID_DH_3"/>
    <property type="match status" value="1"/>
</dbReference>
<dbReference type="SUPFAM" id="SSF52283">
    <property type="entry name" value="Formate/glycerate dehydrogenase catalytic domain-like"/>
    <property type="match status" value="1"/>
</dbReference>
<dbReference type="OrthoDB" id="9805416at2"/>
<dbReference type="STRING" id="357804.Ping_2794"/>
<evidence type="ECO:0000256" key="3">
    <source>
        <dbReference type="ARBA" id="ARBA00023027"/>
    </source>
</evidence>
<dbReference type="InterPro" id="IPR006140">
    <property type="entry name" value="D-isomer_DH_NAD-bd"/>
</dbReference>
<keyword evidence="8" id="KW-1185">Reference proteome</keyword>
<feature type="domain" description="D-isomer specific 2-hydroxyacid dehydrogenase NAD-binding" evidence="6">
    <location>
        <begin position="106"/>
        <end position="285"/>
    </location>
</feature>
<dbReference type="EMBL" id="CP000510">
    <property type="protein sequence ID" value="ABM04501.1"/>
    <property type="molecule type" value="Genomic_DNA"/>
</dbReference>
<dbReference type="AlphaFoldDB" id="A1SYD6"/>
<dbReference type="InterPro" id="IPR029753">
    <property type="entry name" value="D-isomer_DH_CS"/>
</dbReference>
<reference evidence="7 8" key="1">
    <citation type="submission" date="2007-01" db="EMBL/GenBank/DDBJ databases">
        <title>Complete sequence of Psychromonas ingrahamii 37.</title>
        <authorList>
            <consortium name="US DOE Joint Genome Institute"/>
            <person name="Copeland A."/>
            <person name="Lucas S."/>
            <person name="Lapidus A."/>
            <person name="Barry K."/>
            <person name="Detter J.C."/>
            <person name="Glavina del Rio T."/>
            <person name="Hammon N."/>
            <person name="Israni S."/>
            <person name="Dalin E."/>
            <person name="Tice H."/>
            <person name="Pitluck S."/>
            <person name="Thompson L.S."/>
            <person name="Brettin T."/>
            <person name="Bruce D."/>
            <person name="Han C."/>
            <person name="Tapia R."/>
            <person name="Schmutz J."/>
            <person name="Larimer F."/>
            <person name="Land M."/>
            <person name="Hauser L."/>
            <person name="Kyrpides N."/>
            <person name="Ivanova N."/>
            <person name="Staley J."/>
            <person name="Richardson P."/>
        </authorList>
    </citation>
    <scope>NUCLEOTIDE SEQUENCE [LARGE SCALE GENOMIC DNA]</scope>
    <source>
        <strain evidence="7 8">37</strain>
    </source>
</reference>
<keyword evidence="3" id="KW-0520">NAD</keyword>
<dbReference type="eggNOG" id="COG1052">
    <property type="taxonomic scope" value="Bacteria"/>
</dbReference>
<dbReference type="PANTHER" id="PTHR43761">
    <property type="entry name" value="D-ISOMER SPECIFIC 2-HYDROXYACID DEHYDROGENASE FAMILY PROTEIN (AFU_ORTHOLOGUE AFUA_1G13630)"/>
    <property type="match status" value="1"/>
</dbReference>
<evidence type="ECO:0000313" key="8">
    <source>
        <dbReference type="Proteomes" id="UP000000639"/>
    </source>
</evidence>
<feature type="domain" description="D-isomer specific 2-hydroxyacid dehydrogenase catalytic" evidence="5">
    <location>
        <begin position="10"/>
        <end position="306"/>
    </location>
</feature>
<name>A1SYD6_PSYIN</name>
<dbReference type="Pfam" id="PF02826">
    <property type="entry name" value="2-Hacid_dh_C"/>
    <property type="match status" value="1"/>
</dbReference>
<keyword evidence="2 4" id="KW-0560">Oxidoreductase</keyword>
<comment type="similarity">
    <text evidence="1 4">Belongs to the D-isomer specific 2-hydroxyacid dehydrogenase family.</text>
</comment>
<evidence type="ECO:0000259" key="5">
    <source>
        <dbReference type="Pfam" id="PF00389"/>
    </source>
</evidence>
<organism evidence="7 8">
    <name type="scientific">Psychromonas ingrahamii (strain DSM 17664 / CCUG 51855 / 37)</name>
    <dbReference type="NCBI Taxonomy" id="357804"/>
    <lineage>
        <taxon>Bacteria</taxon>
        <taxon>Pseudomonadati</taxon>
        <taxon>Pseudomonadota</taxon>
        <taxon>Gammaproteobacteria</taxon>
        <taxon>Alteromonadales</taxon>
        <taxon>Psychromonadaceae</taxon>
        <taxon>Psychromonas</taxon>
    </lineage>
</organism>
<dbReference type="SUPFAM" id="SSF51735">
    <property type="entry name" value="NAD(P)-binding Rossmann-fold domains"/>
    <property type="match status" value="1"/>
</dbReference>
<dbReference type="InterPro" id="IPR036291">
    <property type="entry name" value="NAD(P)-bd_dom_sf"/>
</dbReference>